<dbReference type="GO" id="GO:0005789">
    <property type="term" value="C:endoplasmic reticulum membrane"/>
    <property type="evidence" value="ECO:0007669"/>
    <property type="project" value="TreeGrafter"/>
</dbReference>
<feature type="domain" description="Methyltransferase FkbM" evidence="1">
    <location>
        <begin position="16"/>
        <end position="93"/>
    </location>
</feature>
<dbReference type="GO" id="GO:0006888">
    <property type="term" value="P:endoplasmic reticulum to Golgi vesicle-mediated transport"/>
    <property type="evidence" value="ECO:0007669"/>
    <property type="project" value="TreeGrafter"/>
</dbReference>
<dbReference type="GO" id="GO:0016197">
    <property type="term" value="P:endosomal transport"/>
    <property type="evidence" value="ECO:0007669"/>
    <property type="project" value="TreeGrafter"/>
</dbReference>
<dbReference type="PANTHER" id="PTHR34009:SF2">
    <property type="entry name" value="PROTEIN STAR"/>
    <property type="match status" value="1"/>
</dbReference>
<dbReference type="AlphaFoldDB" id="A0AAV1I5A5"/>
<evidence type="ECO:0000313" key="3">
    <source>
        <dbReference type="Proteomes" id="UP001314263"/>
    </source>
</evidence>
<dbReference type="GO" id="GO:0005886">
    <property type="term" value="C:plasma membrane"/>
    <property type="evidence" value="ECO:0007669"/>
    <property type="project" value="TreeGrafter"/>
</dbReference>
<evidence type="ECO:0000259" key="1">
    <source>
        <dbReference type="Pfam" id="PF05050"/>
    </source>
</evidence>
<dbReference type="Pfam" id="PF05050">
    <property type="entry name" value="Methyltransf_21"/>
    <property type="match status" value="1"/>
</dbReference>
<accession>A0AAV1I5A5</accession>
<name>A0AAV1I5A5_9CHLO</name>
<reference evidence="2 3" key="1">
    <citation type="submission" date="2023-10" db="EMBL/GenBank/DDBJ databases">
        <authorList>
            <person name="Maclean D."/>
            <person name="Macfadyen A."/>
        </authorList>
    </citation>
    <scope>NUCLEOTIDE SEQUENCE [LARGE SCALE GENOMIC DNA]</scope>
</reference>
<dbReference type="EMBL" id="CAUYUE010000005">
    <property type="protein sequence ID" value="CAK0774844.1"/>
    <property type="molecule type" value="Genomic_DNA"/>
</dbReference>
<sequence>MTPEFKKQWYRKKAHEIPADAELVSCVPLSLILEMFGISQIDFFSLDVEGAELEVLKTVNLTQVNVSVLVVEMDGSNPEKDEAVRKLLLANEFELDVSMKGVKAGLRNEWFVSKNFSPGPPKEDSATCVVT</sequence>
<dbReference type="Gene3D" id="3.40.50.150">
    <property type="entry name" value="Vaccinia Virus protein VP39"/>
    <property type="match status" value="1"/>
</dbReference>
<gene>
    <name evidence="2" type="ORF">CVIRNUC_004208</name>
</gene>
<proteinExistence type="predicted"/>
<protein>
    <recommendedName>
        <fullName evidence="1">Methyltransferase FkbM domain-containing protein</fullName>
    </recommendedName>
</protein>
<dbReference type="GO" id="GO:0031902">
    <property type="term" value="C:late endosome membrane"/>
    <property type="evidence" value="ECO:0007669"/>
    <property type="project" value="TreeGrafter"/>
</dbReference>
<keyword evidence="3" id="KW-1185">Reference proteome</keyword>
<evidence type="ECO:0000313" key="2">
    <source>
        <dbReference type="EMBL" id="CAK0774844.1"/>
    </source>
</evidence>
<dbReference type="InterPro" id="IPR029063">
    <property type="entry name" value="SAM-dependent_MTases_sf"/>
</dbReference>
<dbReference type="InterPro" id="IPR006342">
    <property type="entry name" value="FkbM_mtfrase"/>
</dbReference>
<organism evidence="2 3">
    <name type="scientific">Coccomyxa viridis</name>
    <dbReference type="NCBI Taxonomy" id="1274662"/>
    <lineage>
        <taxon>Eukaryota</taxon>
        <taxon>Viridiplantae</taxon>
        <taxon>Chlorophyta</taxon>
        <taxon>core chlorophytes</taxon>
        <taxon>Trebouxiophyceae</taxon>
        <taxon>Trebouxiophyceae incertae sedis</taxon>
        <taxon>Coccomyxaceae</taxon>
        <taxon>Coccomyxa</taxon>
    </lineage>
</organism>
<dbReference type="InterPro" id="IPR053202">
    <property type="entry name" value="EGF_Rcpt_Signaling_Reg"/>
</dbReference>
<dbReference type="PANTHER" id="PTHR34009">
    <property type="entry name" value="PROTEIN STAR"/>
    <property type="match status" value="1"/>
</dbReference>
<comment type="caution">
    <text evidence="2">The sequence shown here is derived from an EMBL/GenBank/DDBJ whole genome shotgun (WGS) entry which is preliminary data.</text>
</comment>
<dbReference type="Proteomes" id="UP001314263">
    <property type="component" value="Unassembled WGS sequence"/>
</dbReference>
<dbReference type="GO" id="GO:0005794">
    <property type="term" value="C:Golgi apparatus"/>
    <property type="evidence" value="ECO:0007669"/>
    <property type="project" value="TreeGrafter"/>
</dbReference>